<gene>
    <name evidence="1" type="ORF">SAMN02745885_01523</name>
</gene>
<sequence>MLAFKFGLTCKFCGTVHRDTENVLILREQFSGRKKFVCQRCGHRLIVPSASPKEFKTNLQQLQVDAPWHI</sequence>
<dbReference type="Proteomes" id="UP000189933">
    <property type="component" value="Unassembled WGS sequence"/>
</dbReference>
<protein>
    <submittedName>
        <fullName evidence="1">Uncharacterized protein</fullName>
    </submittedName>
</protein>
<keyword evidence="2" id="KW-1185">Reference proteome</keyword>
<organism evidence="1 2">
    <name type="scientific">Carboxydocella sporoproducens DSM 16521</name>
    <dbReference type="NCBI Taxonomy" id="1121270"/>
    <lineage>
        <taxon>Bacteria</taxon>
        <taxon>Bacillati</taxon>
        <taxon>Bacillota</taxon>
        <taxon>Clostridia</taxon>
        <taxon>Eubacteriales</taxon>
        <taxon>Clostridiales Family XVI. Incertae Sedis</taxon>
        <taxon>Carboxydocella</taxon>
    </lineage>
</organism>
<evidence type="ECO:0000313" key="2">
    <source>
        <dbReference type="Proteomes" id="UP000189933"/>
    </source>
</evidence>
<accession>A0A1T4Q4F2</accession>
<evidence type="ECO:0000313" key="1">
    <source>
        <dbReference type="EMBL" id="SJZ98675.1"/>
    </source>
</evidence>
<proteinExistence type="predicted"/>
<dbReference type="OrthoDB" id="3182597at2"/>
<dbReference type="EMBL" id="FUXM01000016">
    <property type="protein sequence ID" value="SJZ98675.1"/>
    <property type="molecule type" value="Genomic_DNA"/>
</dbReference>
<dbReference type="AlphaFoldDB" id="A0A1T4Q4F2"/>
<dbReference type="RefSeq" id="WP_078665588.1">
    <property type="nucleotide sequence ID" value="NZ_FUXM01000016.1"/>
</dbReference>
<name>A0A1T4Q4F2_9FIRM</name>
<reference evidence="2" key="1">
    <citation type="submission" date="2017-02" db="EMBL/GenBank/DDBJ databases">
        <authorList>
            <person name="Varghese N."/>
            <person name="Submissions S."/>
        </authorList>
    </citation>
    <scope>NUCLEOTIDE SEQUENCE [LARGE SCALE GENOMIC DNA]</scope>
    <source>
        <strain evidence="2">DSM 16521</strain>
    </source>
</reference>